<dbReference type="Gene3D" id="4.10.860.10">
    <property type="entry name" value="UVR domain"/>
    <property type="match status" value="1"/>
</dbReference>
<evidence type="ECO:0000256" key="1">
    <source>
        <dbReference type="ARBA" id="ARBA00022737"/>
    </source>
</evidence>
<dbReference type="GO" id="GO:0005737">
    <property type="term" value="C:cytoplasm"/>
    <property type="evidence" value="ECO:0007669"/>
    <property type="project" value="TreeGrafter"/>
</dbReference>
<protein>
    <submittedName>
        <fullName evidence="7">ATP-dependent Clp protease ATP-binding subunit</fullName>
    </submittedName>
</protein>
<dbReference type="InterPro" id="IPR003959">
    <property type="entry name" value="ATPase_AAA_core"/>
</dbReference>
<dbReference type="CDD" id="cd00009">
    <property type="entry name" value="AAA"/>
    <property type="match status" value="1"/>
</dbReference>
<dbReference type="EMBL" id="VZCB01000101">
    <property type="protein sequence ID" value="MQN82199.1"/>
    <property type="molecule type" value="Genomic_DNA"/>
</dbReference>
<dbReference type="Proteomes" id="UP000480425">
    <property type="component" value="Unassembled WGS sequence"/>
</dbReference>
<dbReference type="AlphaFoldDB" id="A0A6G1U4V2"/>
<dbReference type="FunFam" id="3.40.50.300:FF:000010">
    <property type="entry name" value="Chaperone clpB 1, putative"/>
    <property type="match status" value="1"/>
</dbReference>
<feature type="compositionally biased region" description="Basic and acidic residues" evidence="5">
    <location>
        <begin position="56"/>
        <end position="68"/>
    </location>
</feature>
<keyword evidence="2" id="KW-0547">Nucleotide-binding</keyword>
<keyword evidence="1" id="KW-0677">Repeat</keyword>
<evidence type="ECO:0000313" key="8">
    <source>
        <dbReference type="Proteomes" id="UP000480425"/>
    </source>
</evidence>
<dbReference type="PROSITE" id="PS50151">
    <property type="entry name" value="UVR"/>
    <property type="match status" value="1"/>
</dbReference>
<dbReference type="Gene3D" id="3.40.50.300">
    <property type="entry name" value="P-loop containing nucleotide triphosphate hydrolases"/>
    <property type="match status" value="2"/>
</dbReference>
<dbReference type="Pfam" id="PF10431">
    <property type="entry name" value="ClpB_D2-small"/>
    <property type="match status" value="1"/>
</dbReference>
<feature type="compositionally biased region" description="Acidic residues" evidence="5">
    <location>
        <begin position="97"/>
        <end position="114"/>
    </location>
</feature>
<keyword evidence="3 7" id="KW-0067">ATP-binding</keyword>
<dbReference type="InterPro" id="IPR027417">
    <property type="entry name" value="P-loop_NTPase"/>
</dbReference>
<dbReference type="FunFam" id="3.40.50.300:FF:000025">
    <property type="entry name" value="ATP-dependent Clp protease subunit"/>
    <property type="match status" value="1"/>
</dbReference>
<dbReference type="PANTHER" id="PTHR11638">
    <property type="entry name" value="ATP-DEPENDENT CLP PROTEASE"/>
    <property type="match status" value="1"/>
</dbReference>
<dbReference type="SUPFAM" id="SSF81923">
    <property type="entry name" value="Double Clp-N motif"/>
    <property type="match status" value="1"/>
</dbReference>
<dbReference type="Pfam" id="PF07724">
    <property type="entry name" value="AAA_2"/>
    <property type="match status" value="1"/>
</dbReference>
<dbReference type="PRINTS" id="PR00300">
    <property type="entry name" value="CLPPROTEASEA"/>
</dbReference>
<dbReference type="PANTHER" id="PTHR11638:SF18">
    <property type="entry name" value="HEAT SHOCK PROTEIN 104"/>
    <property type="match status" value="1"/>
</dbReference>
<dbReference type="SMART" id="SM00382">
    <property type="entry name" value="AAA"/>
    <property type="match status" value="2"/>
</dbReference>
<dbReference type="SUPFAM" id="SSF52540">
    <property type="entry name" value="P-loop containing nucleoside triphosphate hydrolases"/>
    <property type="match status" value="2"/>
</dbReference>
<keyword evidence="7" id="KW-0645">Protease</keyword>
<reference evidence="7 8" key="1">
    <citation type="submission" date="2019-09" db="EMBL/GenBank/DDBJ databases">
        <title>Distinct polysaccharide growth profiles of human intestinal Prevotella copri isolates.</title>
        <authorList>
            <person name="Fehlner-Peach H."/>
            <person name="Magnabosco C."/>
            <person name="Raghavan V."/>
            <person name="Scher J.U."/>
            <person name="Tett A."/>
            <person name="Cox L.M."/>
            <person name="Gottsegen C."/>
            <person name="Watters A."/>
            <person name="Wiltshire- Gordon J.D."/>
            <person name="Segata N."/>
            <person name="Bonneau R."/>
            <person name="Littman D.R."/>
        </authorList>
    </citation>
    <scope>NUCLEOTIDE SEQUENCE [LARGE SCALE GENOMIC DNA]</scope>
    <source>
        <strain evidence="8">iA622</strain>
    </source>
</reference>
<evidence type="ECO:0000256" key="2">
    <source>
        <dbReference type="ARBA" id="ARBA00022741"/>
    </source>
</evidence>
<dbReference type="InterPro" id="IPR001270">
    <property type="entry name" value="ClpA/B"/>
</dbReference>
<dbReference type="InterPro" id="IPR018368">
    <property type="entry name" value="ClpA/B_CS1"/>
</dbReference>
<accession>A0A6G1U4V2</accession>
<dbReference type="InterPro" id="IPR003593">
    <property type="entry name" value="AAA+_ATPase"/>
</dbReference>
<evidence type="ECO:0000256" key="4">
    <source>
        <dbReference type="ARBA" id="ARBA00023186"/>
    </source>
</evidence>
<dbReference type="InterPro" id="IPR050130">
    <property type="entry name" value="ClpA_ClpB"/>
</dbReference>
<dbReference type="GO" id="GO:0005524">
    <property type="term" value="F:ATP binding"/>
    <property type="evidence" value="ECO:0007669"/>
    <property type="project" value="UniProtKB-KW"/>
</dbReference>
<evidence type="ECO:0000256" key="5">
    <source>
        <dbReference type="SAM" id="MobiDB-lite"/>
    </source>
</evidence>
<dbReference type="InterPro" id="IPR041546">
    <property type="entry name" value="ClpA/ClpB_AAA_lid"/>
</dbReference>
<evidence type="ECO:0000313" key="7">
    <source>
        <dbReference type="EMBL" id="MQN82199.1"/>
    </source>
</evidence>
<dbReference type="GO" id="GO:0016887">
    <property type="term" value="F:ATP hydrolysis activity"/>
    <property type="evidence" value="ECO:0007669"/>
    <property type="project" value="InterPro"/>
</dbReference>
<name>A0A6G1U4V2_9BACT</name>
<feature type="region of interest" description="Disordered" evidence="5">
    <location>
        <begin position="56"/>
        <end position="162"/>
    </location>
</feature>
<dbReference type="Gene3D" id="1.10.8.60">
    <property type="match status" value="2"/>
</dbReference>
<feature type="compositionally biased region" description="Basic and acidic residues" evidence="5">
    <location>
        <begin position="140"/>
        <end position="153"/>
    </location>
</feature>
<dbReference type="CDD" id="cd19499">
    <property type="entry name" value="RecA-like_ClpB_Hsp104-like"/>
    <property type="match status" value="1"/>
</dbReference>
<dbReference type="Pfam" id="PF17871">
    <property type="entry name" value="AAA_lid_9"/>
    <property type="match status" value="1"/>
</dbReference>
<dbReference type="InterPro" id="IPR019489">
    <property type="entry name" value="Clp_ATPase_C"/>
</dbReference>
<keyword evidence="7" id="KW-0378">Hydrolase</keyword>
<dbReference type="InterPro" id="IPR036628">
    <property type="entry name" value="Clp_N_dom_sf"/>
</dbReference>
<dbReference type="GO" id="GO:0006508">
    <property type="term" value="P:proteolysis"/>
    <property type="evidence" value="ECO:0007669"/>
    <property type="project" value="UniProtKB-KW"/>
</dbReference>
<dbReference type="PROSITE" id="PS00870">
    <property type="entry name" value="CLPAB_1"/>
    <property type="match status" value="1"/>
</dbReference>
<dbReference type="SMART" id="SM01086">
    <property type="entry name" value="ClpB_D2-small"/>
    <property type="match status" value="1"/>
</dbReference>
<comment type="caution">
    <text evidence="7">The sequence shown here is derived from an EMBL/GenBank/DDBJ whole genome shotgun (WGS) entry which is preliminary data.</text>
</comment>
<dbReference type="Pfam" id="PF00004">
    <property type="entry name" value="AAA"/>
    <property type="match status" value="1"/>
</dbReference>
<gene>
    <name evidence="7" type="ORF">F7D73_14885</name>
</gene>
<dbReference type="Gene3D" id="1.10.1780.10">
    <property type="entry name" value="Clp, N-terminal domain"/>
    <property type="match status" value="1"/>
</dbReference>
<evidence type="ECO:0000259" key="6">
    <source>
        <dbReference type="PROSITE" id="PS50151"/>
    </source>
</evidence>
<keyword evidence="4" id="KW-0143">Chaperone</keyword>
<dbReference type="RefSeq" id="WP_153126204.1">
    <property type="nucleotide sequence ID" value="NZ_VZCB01000101.1"/>
</dbReference>
<organism evidence="7 8">
    <name type="scientific">Segatella copri</name>
    <dbReference type="NCBI Taxonomy" id="165179"/>
    <lineage>
        <taxon>Bacteria</taxon>
        <taxon>Pseudomonadati</taxon>
        <taxon>Bacteroidota</taxon>
        <taxon>Bacteroidia</taxon>
        <taxon>Bacteroidales</taxon>
        <taxon>Prevotellaceae</taxon>
        <taxon>Segatella</taxon>
    </lineage>
</organism>
<feature type="domain" description="UVR" evidence="6">
    <location>
        <begin position="414"/>
        <end position="449"/>
    </location>
</feature>
<feature type="compositionally biased region" description="Basic and acidic residues" evidence="5">
    <location>
        <begin position="78"/>
        <end position="95"/>
    </location>
</feature>
<dbReference type="GO" id="GO:0008233">
    <property type="term" value="F:peptidase activity"/>
    <property type="evidence" value="ECO:0007669"/>
    <property type="project" value="UniProtKB-KW"/>
</dbReference>
<dbReference type="InterPro" id="IPR001943">
    <property type="entry name" value="UVR_dom"/>
</dbReference>
<dbReference type="GO" id="GO:0034605">
    <property type="term" value="P:cellular response to heat"/>
    <property type="evidence" value="ECO:0007669"/>
    <property type="project" value="TreeGrafter"/>
</dbReference>
<proteinExistence type="predicted"/>
<evidence type="ECO:0000256" key="3">
    <source>
        <dbReference type="ARBA" id="ARBA00022840"/>
    </source>
</evidence>
<sequence length="812" mass="90855">MRSAIKEAYICDNSPYVEPKHVLLALLKQNNNPISNFLSGNGITYDSLRDYLKNQNRKADDEAKHQAEEIAEAEDSEMEHGEITETDIEDTHAESELAVDENNENDAVETEEDMEQKSERPKANLLDSDDEPLDLNSNPEDNKKTAKKEEKKTKTNTPFIDKYGHDLTQDAAKGILDPMVGRENEVQRVMEILGRRKKNNPVLIGEPGVGKSAIVEGLAQLIKNHQSAPLLFDKRVISLDLTGLVAGTKYRGSFEERIKGIVNELETHPEIILFIDEIHTLIGAGGAEGAMDAANILKPALARGVIQCIGATTLDEYRKSIEKDGALERRFQKIIINPTTPEETLRILHNIKNTYEKFHEVTYSDEALEACVKLTDRYVTDRFFPDKAIDILDEVGSRVHLKNASIPDDILELEHNIEVLITNKQNAVANQNYELAAAYRDQQAQMEKMLTRAREKWQNGESDSHRTPVEVDDITAVVSKMTGVPVQRMAEAENSRLLKMAEKLKSKVIAQDNAVDKIVKAIQRNRIGLRDPNHPIGVFMFLGPTGVGKTYLAKKLAEEVYGDSSALIRIDMSEYADEFNSSRLVGAPPGYVGYNEGGQLTEKVRRKPYSIVLLDEIEKASGKIFNMLLQVLDEGRLTDGNGRLIDFRNTIIIMTSNAGTRQLKEFGKGVGFKSGSIGNVATMSDTDKEYARNVIQKSLSKQFAPEFLNRLDEIITFDQLDINAIKRIIDLELSSLIKRINDMGYGFQITEKAKQLVAEKGYDVQFGARPLKRAIQTYIEDGVCELLMQGKLEKGSIINVGKCPGKDELTFK</sequence>
<dbReference type="OrthoDB" id="9803641at2"/>